<dbReference type="Proteomes" id="UP000298030">
    <property type="component" value="Unassembled WGS sequence"/>
</dbReference>
<organism evidence="1 3">
    <name type="scientific">Coprinellus micaceus</name>
    <name type="common">Glistening ink-cap mushroom</name>
    <name type="synonym">Coprinus micaceus</name>
    <dbReference type="NCBI Taxonomy" id="71717"/>
    <lineage>
        <taxon>Eukaryota</taxon>
        <taxon>Fungi</taxon>
        <taxon>Dikarya</taxon>
        <taxon>Basidiomycota</taxon>
        <taxon>Agaricomycotina</taxon>
        <taxon>Agaricomycetes</taxon>
        <taxon>Agaricomycetidae</taxon>
        <taxon>Agaricales</taxon>
        <taxon>Agaricineae</taxon>
        <taxon>Psathyrellaceae</taxon>
        <taxon>Coprinellus</taxon>
    </lineage>
</organism>
<evidence type="ECO:0000313" key="2">
    <source>
        <dbReference type="EMBL" id="TEB28929.1"/>
    </source>
</evidence>
<feature type="non-terminal residue" evidence="1">
    <location>
        <position position="54"/>
    </location>
</feature>
<comment type="caution">
    <text evidence="1">The sequence shown here is derived from an EMBL/GenBank/DDBJ whole genome shotgun (WGS) entry which is preliminary data.</text>
</comment>
<sequence>MDKSDKTKMYRVKCWRWMGDDQPSQKIHMSPRQLFNLDSDGWHVRSQNTGIKTL</sequence>
<dbReference type="EMBL" id="QPFP01000029">
    <property type="protein sequence ID" value="TEB28929.1"/>
    <property type="molecule type" value="Genomic_DNA"/>
</dbReference>
<reference evidence="1 3" key="1">
    <citation type="journal article" date="2019" name="Nat. Ecol. Evol.">
        <title>Megaphylogeny resolves global patterns of mushroom evolution.</title>
        <authorList>
            <person name="Varga T."/>
            <person name="Krizsan K."/>
            <person name="Foldi C."/>
            <person name="Dima B."/>
            <person name="Sanchez-Garcia M."/>
            <person name="Sanchez-Ramirez S."/>
            <person name="Szollosi G.J."/>
            <person name="Szarkandi J.G."/>
            <person name="Papp V."/>
            <person name="Albert L."/>
            <person name="Andreopoulos W."/>
            <person name="Angelini C."/>
            <person name="Antonin V."/>
            <person name="Barry K.W."/>
            <person name="Bougher N.L."/>
            <person name="Buchanan P."/>
            <person name="Buyck B."/>
            <person name="Bense V."/>
            <person name="Catcheside P."/>
            <person name="Chovatia M."/>
            <person name="Cooper J."/>
            <person name="Damon W."/>
            <person name="Desjardin D."/>
            <person name="Finy P."/>
            <person name="Geml J."/>
            <person name="Haridas S."/>
            <person name="Hughes K."/>
            <person name="Justo A."/>
            <person name="Karasinski D."/>
            <person name="Kautmanova I."/>
            <person name="Kiss B."/>
            <person name="Kocsube S."/>
            <person name="Kotiranta H."/>
            <person name="LaButti K.M."/>
            <person name="Lechner B.E."/>
            <person name="Liimatainen K."/>
            <person name="Lipzen A."/>
            <person name="Lukacs Z."/>
            <person name="Mihaltcheva S."/>
            <person name="Morgado L.N."/>
            <person name="Niskanen T."/>
            <person name="Noordeloos M.E."/>
            <person name="Ohm R.A."/>
            <person name="Ortiz-Santana B."/>
            <person name="Ovrebo C."/>
            <person name="Racz N."/>
            <person name="Riley R."/>
            <person name="Savchenko A."/>
            <person name="Shiryaev A."/>
            <person name="Soop K."/>
            <person name="Spirin V."/>
            <person name="Szebenyi C."/>
            <person name="Tomsovsky M."/>
            <person name="Tulloss R.E."/>
            <person name="Uehling J."/>
            <person name="Grigoriev I.V."/>
            <person name="Vagvolgyi C."/>
            <person name="Papp T."/>
            <person name="Martin F.M."/>
            <person name="Miettinen O."/>
            <person name="Hibbett D.S."/>
            <person name="Nagy L.G."/>
        </authorList>
    </citation>
    <scope>NUCLEOTIDE SEQUENCE [LARGE SCALE GENOMIC DNA]</scope>
    <source>
        <strain evidence="1 3">FP101781</strain>
    </source>
</reference>
<keyword evidence="3" id="KW-1185">Reference proteome</keyword>
<proteinExistence type="predicted"/>
<accession>A0A4Y7SKI6</accession>
<dbReference type="EMBL" id="QPFP01000093">
    <property type="protein sequence ID" value="TEB22325.1"/>
    <property type="molecule type" value="Genomic_DNA"/>
</dbReference>
<name>A0A4Y7SKI6_COPMI</name>
<evidence type="ECO:0000313" key="3">
    <source>
        <dbReference type="Proteomes" id="UP000298030"/>
    </source>
</evidence>
<dbReference type="AlphaFoldDB" id="A0A4Y7SKI6"/>
<protein>
    <submittedName>
        <fullName evidence="1">Uncharacterized protein</fullName>
    </submittedName>
</protein>
<evidence type="ECO:0000313" key="1">
    <source>
        <dbReference type="EMBL" id="TEB22325.1"/>
    </source>
</evidence>
<gene>
    <name evidence="2" type="ORF">FA13DRAFT_1735056</name>
    <name evidence="1" type="ORF">FA13DRAFT_1741118</name>
</gene>